<keyword evidence="9 10" id="KW-0472">Membrane</keyword>
<evidence type="ECO:0000256" key="5">
    <source>
        <dbReference type="ARBA" id="ARBA00022692"/>
    </source>
</evidence>
<evidence type="ECO:0000313" key="14">
    <source>
        <dbReference type="Proteomes" id="UP001596166"/>
    </source>
</evidence>
<dbReference type="SMART" id="SM00382">
    <property type="entry name" value="AAA"/>
    <property type="match status" value="2"/>
</dbReference>
<sequence>MRGAMRDGLALLRRVMRNRLAALGLVLLGLIVLVALAAPILPLADPDAIDPARRLLPPFSAGTWLGTDTLGRDVLARLVWGTRLSLGVGVAASLLAALVGSAIGLVAGYAGGRTDGVLMRGIDVLMAFPYLLLALAIVAALGPGLLNALYAVVVANIPFFARNVRGATAGLRRREFVDAARLSGLGGTRILLGEVLPNVLPVIIITASTTVGWMILETAGLSFLGLGSQPPQADLGSMLSEGRKALITAPHVAAVPGLVIFLIVMSLNLIGDGLRDALDPRLRSGIPGAPGAATRVARTTEDDMGDGTAAPGALLHVTGLRTAFDTANGPEDAVKGVDLRVAPGECLGIIGESGSGKSVTALSIARLVASPPGVVRGGAVRFGGDDLLALPVGALQRLRGGRIAYVFQDPLTTLHPLMPVGAQVAEALRAHRPVPRAEADRRVVELFAAVKLPDPATLVHAYPHELSGGQRQRVGIAMALANDPELIIADEPTTALDVTVQAEILDLLDDLRRRRRLSVVFISHDFGVIARLCDRVAVMFQGEIVEEGDTRSVLTRPRHDYTRRLLAAVPVPGRSRRLETPPRGASSVGWAVEVRDLVKTYAARRSLFGRSRPAVMALKAVSLRVAFGETLGIVGESGSGKSTLARSLVGLSPPTGGTVLLDGRPLAELAAGGPRALGRTVQYVFQDPLSSLNPRKTIRRTLSAPLRFLTGVPAGEREERLAELMRSVDLDPAILDRYPHELSGGQAQRVAIARALAAGARIIVLDEAVSALDVSVQAQVLQLLAALKERHGLTYLFISHDLAVVEAIADRVVVMAAGAIVEEGPSGRLFAAPEHPYTRRLIAAVPTLPS</sequence>
<dbReference type="InterPro" id="IPR035906">
    <property type="entry name" value="MetI-like_sf"/>
</dbReference>
<reference evidence="14" key="1">
    <citation type="journal article" date="2019" name="Int. J. Syst. Evol. Microbiol.">
        <title>The Global Catalogue of Microorganisms (GCM) 10K type strain sequencing project: providing services to taxonomists for standard genome sequencing and annotation.</title>
        <authorList>
            <consortium name="The Broad Institute Genomics Platform"/>
            <consortium name="The Broad Institute Genome Sequencing Center for Infectious Disease"/>
            <person name="Wu L."/>
            <person name="Ma J."/>
        </authorList>
    </citation>
    <scope>NUCLEOTIDE SEQUENCE [LARGE SCALE GENOMIC DNA]</scope>
    <source>
        <strain evidence="14">CCUG 58760</strain>
    </source>
</reference>
<dbReference type="InterPro" id="IPR027417">
    <property type="entry name" value="P-loop_NTPase"/>
</dbReference>
<evidence type="ECO:0000259" key="11">
    <source>
        <dbReference type="PROSITE" id="PS50893"/>
    </source>
</evidence>
<dbReference type="InterPro" id="IPR003593">
    <property type="entry name" value="AAA+_ATPase"/>
</dbReference>
<proteinExistence type="inferred from homology"/>
<feature type="transmembrane region" description="Helical" evidence="10">
    <location>
        <begin position="246"/>
        <end position="271"/>
    </location>
</feature>
<dbReference type="SUPFAM" id="SSF52540">
    <property type="entry name" value="P-loop containing nucleoside triphosphate hydrolases"/>
    <property type="match status" value="2"/>
</dbReference>
<evidence type="ECO:0000256" key="1">
    <source>
        <dbReference type="ARBA" id="ARBA00004417"/>
    </source>
</evidence>
<dbReference type="PANTHER" id="PTHR43776">
    <property type="entry name" value="TRANSPORT ATP-BINDING PROTEIN"/>
    <property type="match status" value="1"/>
</dbReference>
<dbReference type="Pfam" id="PF00005">
    <property type="entry name" value="ABC_tran"/>
    <property type="match status" value="2"/>
</dbReference>
<feature type="domain" description="ABC transporter" evidence="11">
    <location>
        <begin position="315"/>
        <end position="566"/>
    </location>
</feature>
<dbReference type="Pfam" id="PF08352">
    <property type="entry name" value="oligo_HPY"/>
    <property type="match status" value="2"/>
</dbReference>
<dbReference type="Gene3D" id="1.10.3720.10">
    <property type="entry name" value="MetI-like"/>
    <property type="match status" value="1"/>
</dbReference>
<keyword evidence="7 13" id="KW-0067">ATP-binding</keyword>
<dbReference type="EMBL" id="JBHSLC010000042">
    <property type="protein sequence ID" value="MFC5357370.1"/>
    <property type="molecule type" value="Genomic_DNA"/>
</dbReference>
<organism evidence="13 14">
    <name type="scientific">Azospirillum himalayense</name>
    <dbReference type="NCBI Taxonomy" id="654847"/>
    <lineage>
        <taxon>Bacteria</taxon>
        <taxon>Pseudomonadati</taxon>
        <taxon>Pseudomonadota</taxon>
        <taxon>Alphaproteobacteria</taxon>
        <taxon>Rhodospirillales</taxon>
        <taxon>Azospirillaceae</taxon>
        <taxon>Azospirillum</taxon>
    </lineage>
</organism>
<dbReference type="InterPro" id="IPR013563">
    <property type="entry name" value="Oligopep_ABC_C"/>
</dbReference>
<feature type="transmembrane region" description="Helical" evidence="10">
    <location>
        <begin position="84"/>
        <end position="110"/>
    </location>
</feature>
<accession>A0ABW0G8K0</accession>
<comment type="similarity">
    <text evidence="3">Belongs to the ABC transporter superfamily.</text>
</comment>
<dbReference type="PROSITE" id="PS00211">
    <property type="entry name" value="ABC_TRANSPORTER_1"/>
    <property type="match status" value="2"/>
</dbReference>
<evidence type="ECO:0000256" key="3">
    <source>
        <dbReference type="ARBA" id="ARBA00005417"/>
    </source>
</evidence>
<dbReference type="InterPro" id="IPR050319">
    <property type="entry name" value="ABC_transp_ATP-bind"/>
</dbReference>
<dbReference type="CDD" id="cd06261">
    <property type="entry name" value="TM_PBP2"/>
    <property type="match status" value="1"/>
</dbReference>
<keyword evidence="14" id="KW-1185">Reference proteome</keyword>
<evidence type="ECO:0000313" key="13">
    <source>
        <dbReference type="EMBL" id="MFC5357370.1"/>
    </source>
</evidence>
<feature type="domain" description="ABC transmembrane type-1" evidence="12">
    <location>
        <begin position="82"/>
        <end position="271"/>
    </location>
</feature>
<dbReference type="PROSITE" id="PS50928">
    <property type="entry name" value="ABC_TM1"/>
    <property type="match status" value="1"/>
</dbReference>
<evidence type="ECO:0000259" key="12">
    <source>
        <dbReference type="PROSITE" id="PS50928"/>
    </source>
</evidence>
<evidence type="ECO:0000256" key="7">
    <source>
        <dbReference type="ARBA" id="ARBA00022840"/>
    </source>
</evidence>
<keyword evidence="5 10" id="KW-0812">Transmembrane</keyword>
<evidence type="ECO:0000256" key="4">
    <source>
        <dbReference type="ARBA" id="ARBA00022448"/>
    </source>
</evidence>
<dbReference type="CDD" id="cd03257">
    <property type="entry name" value="ABC_NikE_OppD_transporters"/>
    <property type="match status" value="2"/>
</dbReference>
<dbReference type="InterPro" id="IPR000515">
    <property type="entry name" value="MetI-like"/>
</dbReference>
<dbReference type="InterPro" id="IPR003439">
    <property type="entry name" value="ABC_transporter-like_ATP-bd"/>
</dbReference>
<dbReference type="Gene3D" id="3.40.50.300">
    <property type="entry name" value="P-loop containing nucleotide triphosphate hydrolases"/>
    <property type="match status" value="2"/>
</dbReference>
<dbReference type="Pfam" id="PF00528">
    <property type="entry name" value="BPD_transp_1"/>
    <property type="match status" value="1"/>
</dbReference>
<dbReference type="PANTHER" id="PTHR43776:SF7">
    <property type="entry name" value="D,D-DIPEPTIDE TRANSPORT ATP-BINDING PROTEIN DDPF-RELATED"/>
    <property type="match status" value="1"/>
</dbReference>
<comment type="subcellular location">
    <subcellularLocation>
        <location evidence="1">Cell inner membrane</location>
        <topology evidence="1">Peripheral membrane protein</topology>
    </subcellularLocation>
    <subcellularLocation>
        <location evidence="2 10">Cell membrane</location>
        <topology evidence="2 10">Multi-pass membrane protein</topology>
    </subcellularLocation>
</comment>
<evidence type="ECO:0000256" key="2">
    <source>
        <dbReference type="ARBA" id="ARBA00004651"/>
    </source>
</evidence>
<feature type="domain" description="ABC transporter" evidence="11">
    <location>
        <begin position="592"/>
        <end position="842"/>
    </location>
</feature>
<evidence type="ECO:0000256" key="8">
    <source>
        <dbReference type="ARBA" id="ARBA00022989"/>
    </source>
</evidence>
<dbReference type="InterPro" id="IPR017871">
    <property type="entry name" value="ABC_transporter-like_CS"/>
</dbReference>
<dbReference type="PROSITE" id="PS50893">
    <property type="entry name" value="ABC_TRANSPORTER_2"/>
    <property type="match status" value="2"/>
</dbReference>
<dbReference type="SUPFAM" id="SSF161098">
    <property type="entry name" value="MetI-like"/>
    <property type="match status" value="1"/>
</dbReference>
<dbReference type="InterPro" id="IPR025966">
    <property type="entry name" value="OppC_N"/>
</dbReference>
<feature type="transmembrane region" description="Helical" evidence="10">
    <location>
        <begin position="199"/>
        <end position="226"/>
    </location>
</feature>
<evidence type="ECO:0000256" key="9">
    <source>
        <dbReference type="ARBA" id="ARBA00023136"/>
    </source>
</evidence>
<feature type="transmembrane region" description="Helical" evidence="10">
    <location>
        <begin position="122"/>
        <end position="142"/>
    </location>
</feature>
<dbReference type="GO" id="GO:0005524">
    <property type="term" value="F:ATP binding"/>
    <property type="evidence" value="ECO:0007669"/>
    <property type="project" value="UniProtKB-KW"/>
</dbReference>
<dbReference type="NCBIfam" id="NF007739">
    <property type="entry name" value="PRK10419.1"/>
    <property type="match status" value="2"/>
</dbReference>
<name>A0ABW0G8K0_9PROT</name>
<dbReference type="NCBIfam" id="NF008453">
    <property type="entry name" value="PRK11308.1"/>
    <property type="match status" value="2"/>
</dbReference>
<keyword evidence="6" id="KW-0547">Nucleotide-binding</keyword>
<evidence type="ECO:0000256" key="10">
    <source>
        <dbReference type="RuleBase" id="RU363032"/>
    </source>
</evidence>
<evidence type="ECO:0000256" key="6">
    <source>
        <dbReference type="ARBA" id="ARBA00022741"/>
    </source>
</evidence>
<comment type="similarity">
    <text evidence="10">Belongs to the binding-protein-dependent transport system permease family.</text>
</comment>
<keyword evidence="8 10" id="KW-1133">Transmembrane helix</keyword>
<keyword evidence="4 10" id="KW-0813">Transport</keyword>
<protein>
    <submittedName>
        <fullName evidence="13">Dipeptide ABC transporter ATP-binding protein</fullName>
    </submittedName>
</protein>
<dbReference type="Pfam" id="PF12911">
    <property type="entry name" value="OppC_N"/>
    <property type="match status" value="1"/>
</dbReference>
<comment type="caution">
    <text evidence="13">The sequence shown here is derived from an EMBL/GenBank/DDBJ whole genome shotgun (WGS) entry which is preliminary data.</text>
</comment>
<gene>
    <name evidence="13" type="ORF">ACFPMG_20360</name>
</gene>
<dbReference type="Proteomes" id="UP001596166">
    <property type="component" value="Unassembled WGS sequence"/>
</dbReference>